<evidence type="ECO:0000313" key="1">
    <source>
        <dbReference type="EMBL" id="MEI9401838.1"/>
    </source>
</evidence>
<dbReference type="RefSeq" id="WP_337092173.1">
    <property type="nucleotide sequence ID" value="NZ_JAPYKO010000003.1"/>
</dbReference>
<keyword evidence="2" id="KW-1185">Reference proteome</keyword>
<organism evidence="1 2">
    <name type="scientific">Mesorhizobium argentiipisi</name>
    <dbReference type="NCBI Taxonomy" id="3015175"/>
    <lineage>
        <taxon>Bacteria</taxon>
        <taxon>Pseudomonadati</taxon>
        <taxon>Pseudomonadota</taxon>
        <taxon>Alphaproteobacteria</taxon>
        <taxon>Hyphomicrobiales</taxon>
        <taxon>Phyllobacteriaceae</taxon>
        <taxon>Mesorhizobium</taxon>
    </lineage>
</organism>
<dbReference type="EMBL" id="JAPYKO010000003">
    <property type="protein sequence ID" value="MEI9401838.1"/>
    <property type="molecule type" value="Genomic_DNA"/>
</dbReference>
<dbReference type="Proteomes" id="UP001366503">
    <property type="component" value="Unassembled WGS sequence"/>
</dbReference>
<comment type="caution">
    <text evidence="1">The sequence shown here is derived from an EMBL/GenBank/DDBJ whole genome shotgun (WGS) entry which is preliminary data.</text>
</comment>
<accession>A0ABU8KA06</accession>
<gene>
    <name evidence="1" type="ORF">O7A05_06540</name>
</gene>
<proteinExistence type="predicted"/>
<reference evidence="1 2" key="1">
    <citation type="submission" date="2022-12" db="EMBL/GenBank/DDBJ databases">
        <authorList>
            <person name="Muema E."/>
        </authorList>
    </citation>
    <scope>NUCLEOTIDE SEQUENCE [LARGE SCALE GENOMIC DNA]</scope>
    <source>
        <strain evidence="2">1330</strain>
    </source>
</reference>
<protein>
    <submittedName>
        <fullName evidence="1">Uncharacterized protein</fullName>
    </submittedName>
</protein>
<name>A0ABU8KA06_9HYPH</name>
<sequence length="130" mass="14002">MAADDGLDALLFEMAAASVRLLPLSFGDKAARIARHTSGRFLFEVRVDGDPQFQRIAAVRYVTGTTGILALTKDGLAVVSFTANGELASFIDPVESWDSMPLREQACSDIEGHINLLLAALRSAGCMPYR</sequence>
<evidence type="ECO:0000313" key="2">
    <source>
        <dbReference type="Proteomes" id="UP001366503"/>
    </source>
</evidence>